<name>A0ABX5BSV6_9XANT</name>
<protein>
    <submittedName>
        <fullName evidence="1">Uncharacterized protein</fullName>
    </submittedName>
</protein>
<accession>A0ABX5BSV6</accession>
<evidence type="ECO:0000313" key="1">
    <source>
        <dbReference type="EMBL" id="PPV06435.1"/>
    </source>
</evidence>
<evidence type="ECO:0000313" key="2">
    <source>
        <dbReference type="Proteomes" id="UP000239710"/>
    </source>
</evidence>
<gene>
    <name evidence="1" type="ORF">XbrCFBP1976_11635</name>
</gene>
<proteinExistence type="predicted"/>
<keyword evidence="2" id="KW-1185">Reference proteome</keyword>
<organism evidence="1 2">
    <name type="scientific">Xanthomonas bromi</name>
    <dbReference type="NCBI Taxonomy" id="56449"/>
    <lineage>
        <taxon>Bacteria</taxon>
        <taxon>Pseudomonadati</taxon>
        <taxon>Pseudomonadota</taxon>
        <taxon>Gammaproteobacteria</taxon>
        <taxon>Lysobacterales</taxon>
        <taxon>Lysobacteraceae</taxon>
        <taxon>Xanthomonas</taxon>
    </lineage>
</organism>
<dbReference type="EMBL" id="MDCE01000015">
    <property type="protein sequence ID" value="PPV06435.1"/>
    <property type="molecule type" value="Genomic_DNA"/>
</dbReference>
<reference evidence="1 2" key="1">
    <citation type="submission" date="2016-08" db="EMBL/GenBank/DDBJ databases">
        <title>Evolution of the type three secretion system and type three effector repertoires in Xanthomonas.</title>
        <authorList>
            <person name="Merda D."/>
            <person name="Briand M."/>
            <person name="Bosis E."/>
            <person name="Rousseau C."/>
            <person name="Portier P."/>
            <person name="Jacques M.-A."/>
            <person name="Fischer-Le Saux M."/>
        </authorList>
    </citation>
    <scope>NUCLEOTIDE SEQUENCE [LARGE SCALE GENOMIC DNA]</scope>
    <source>
        <strain evidence="1 2">CFBP1976</strain>
    </source>
</reference>
<comment type="caution">
    <text evidence="1">The sequence shown here is derived from an EMBL/GenBank/DDBJ whole genome shotgun (WGS) entry which is preliminary data.</text>
</comment>
<sequence>MARNAVHSKVGIACAGCAVWRGQAPRQASDSEAARGCVQGGKAMVWHAEGQQKPFSSITARQ</sequence>
<dbReference type="Proteomes" id="UP000239710">
    <property type="component" value="Unassembled WGS sequence"/>
</dbReference>